<dbReference type="InterPro" id="IPR047002">
    <property type="entry name" value="Tcp10_C_sf"/>
</dbReference>
<feature type="domain" description="Centromere protein J C-terminal" evidence="5">
    <location>
        <begin position="636"/>
        <end position="669"/>
    </location>
</feature>
<dbReference type="PANTHER" id="PTHR10331:SF6">
    <property type="entry name" value="SPINDLE ASSEMBLY ABNORMAL 4"/>
    <property type="match status" value="1"/>
</dbReference>
<comment type="similarity">
    <text evidence="1">Belongs to the TCP10 family.</text>
</comment>
<gene>
    <name evidence="6" type="primary">AlNc14C64G4585</name>
    <name evidence="6" type="ORF">ALNC14_052800</name>
</gene>
<dbReference type="GO" id="GO:0061511">
    <property type="term" value="P:centriole elongation"/>
    <property type="evidence" value="ECO:0007669"/>
    <property type="project" value="TreeGrafter"/>
</dbReference>
<dbReference type="EMBL" id="FR824109">
    <property type="protein sequence ID" value="CCA19137.1"/>
    <property type="molecule type" value="Genomic_DNA"/>
</dbReference>
<dbReference type="GO" id="GO:0016301">
    <property type="term" value="F:kinase activity"/>
    <property type="evidence" value="ECO:0007669"/>
    <property type="project" value="UniProtKB-KW"/>
</dbReference>
<evidence type="ECO:0000256" key="3">
    <source>
        <dbReference type="SAM" id="MobiDB-lite"/>
    </source>
</evidence>
<dbReference type="InterPro" id="IPR026581">
    <property type="entry name" value="TCP10L/CENPJ"/>
</dbReference>
<dbReference type="GO" id="GO:0015631">
    <property type="term" value="F:tubulin binding"/>
    <property type="evidence" value="ECO:0007669"/>
    <property type="project" value="TreeGrafter"/>
</dbReference>
<organism evidence="6">
    <name type="scientific">Albugo laibachii Nc14</name>
    <dbReference type="NCBI Taxonomy" id="890382"/>
    <lineage>
        <taxon>Eukaryota</taxon>
        <taxon>Sar</taxon>
        <taxon>Stramenopiles</taxon>
        <taxon>Oomycota</taxon>
        <taxon>Peronosporomycetes</taxon>
        <taxon>Albuginales</taxon>
        <taxon>Albuginaceae</taxon>
        <taxon>Albugo</taxon>
    </lineage>
</organism>
<feature type="region of interest" description="Disordered" evidence="3">
    <location>
        <begin position="124"/>
        <end position="143"/>
    </location>
</feature>
<evidence type="ECO:0000259" key="5">
    <source>
        <dbReference type="Pfam" id="PF07202"/>
    </source>
</evidence>
<evidence type="ECO:0000256" key="4">
    <source>
        <dbReference type="SAM" id="SignalP"/>
    </source>
</evidence>
<feature type="region of interest" description="Disordered" evidence="3">
    <location>
        <begin position="435"/>
        <end position="543"/>
    </location>
</feature>
<evidence type="ECO:0000313" key="6">
    <source>
        <dbReference type="EMBL" id="CCA19137.1"/>
    </source>
</evidence>
<dbReference type="Pfam" id="PF07202">
    <property type="entry name" value="Tcp10_C"/>
    <property type="match status" value="2"/>
</dbReference>
<evidence type="ECO:0000256" key="2">
    <source>
        <dbReference type="SAM" id="Coils"/>
    </source>
</evidence>
<dbReference type="GO" id="GO:0060271">
    <property type="term" value="P:cilium assembly"/>
    <property type="evidence" value="ECO:0007669"/>
    <property type="project" value="TreeGrafter"/>
</dbReference>
<proteinExistence type="inferred from homology"/>
<name>F0WD65_9STRA</name>
<keyword evidence="6" id="KW-0808">Transferase</keyword>
<feature type="region of interest" description="Disordered" evidence="3">
    <location>
        <begin position="227"/>
        <end position="267"/>
    </location>
</feature>
<reference evidence="6" key="2">
    <citation type="submission" date="2011-02" db="EMBL/GenBank/DDBJ databases">
        <authorList>
            <person name="MacLean D."/>
        </authorList>
    </citation>
    <scope>NUCLEOTIDE SEQUENCE</scope>
</reference>
<dbReference type="GO" id="GO:0005814">
    <property type="term" value="C:centriole"/>
    <property type="evidence" value="ECO:0007669"/>
    <property type="project" value="TreeGrafter"/>
</dbReference>
<dbReference type="InterPro" id="IPR009852">
    <property type="entry name" value="CENPJ_C_dom"/>
</dbReference>
<dbReference type="AlphaFoldDB" id="F0WD65"/>
<keyword evidence="6" id="KW-0418">Kinase</keyword>
<feature type="signal peptide" evidence="4">
    <location>
        <begin position="1"/>
        <end position="19"/>
    </location>
</feature>
<protein>
    <submittedName>
        <fullName evidence="6">Sphingosine kinase putative</fullName>
    </submittedName>
</protein>
<keyword evidence="2" id="KW-0175">Coiled coil</keyword>
<feature type="coiled-coil region" evidence="2">
    <location>
        <begin position="313"/>
        <end position="422"/>
    </location>
</feature>
<feature type="compositionally biased region" description="Basic residues" evidence="3">
    <location>
        <begin position="439"/>
        <end position="448"/>
    </location>
</feature>
<feature type="compositionally biased region" description="Low complexity" evidence="3">
    <location>
        <begin position="513"/>
        <end position="533"/>
    </location>
</feature>
<dbReference type="GO" id="GO:0005813">
    <property type="term" value="C:centrosome"/>
    <property type="evidence" value="ECO:0007669"/>
    <property type="project" value="TreeGrafter"/>
</dbReference>
<reference evidence="6" key="1">
    <citation type="journal article" date="2011" name="PLoS Biol.">
        <title>Gene gain and loss during evolution of obligate parasitism in the white rust pathogen of Arabidopsis thaliana.</title>
        <authorList>
            <person name="Kemen E."/>
            <person name="Gardiner A."/>
            <person name="Schultz-Larsen T."/>
            <person name="Kemen A.C."/>
            <person name="Balmuth A.L."/>
            <person name="Robert-Seilaniantz A."/>
            <person name="Bailey K."/>
            <person name="Holub E."/>
            <person name="Studholme D.J."/>
            <person name="Maclean D."/>
            <person name="Jones J.D."/>
        </authorList>
    </citation>
    <scope>NUCLEOTIDE SEQUENCE</scope>
</reference>
<keyword evidence="4" id="KW-0732">Signal</keyword>
<dbReference type="HOGENOM" id="CLU_381490_0_0_1"/>
<dbReference type="PANTHER" id="PTHR10331">
    <property type="entry name" value="T COMPLEX PROTEIN 10"/>
    <property type="match status" value="1"/>
</dbReference>
<feature type="domain" description="Centromere protein J C-terminal" evidence="5">
    <location>
        <begin position="563"/>
        <end position="595"/>
    </location>
</feature>
<dbReference type="Gene3D" id="2.60.450.20">
    <property type="match status" value="1"/>
</dbReference>
<accession>F0WD65</accession>
<evidence type="ECO:0000256" key="1">
    <source>
        <dbReference type="ARBA" id="ARBA00005627"/>
    </source>
</evidence>
<sequence>MHLSIIILLVILVPPPRTATKMVLSFTQETLTFSNALNVDRSRKEEKESPILNERMVHSSLGESQSNSSSCRSFEANAAKEAQELAEFETLERDLANEKLLYNIENEQETSNWHWQDLDELSDAARQSANAEESEEPHFTEKASCSELSALSLDDSEPWVGNTTLGQQSLQSDSSIRMSTIEWHRISEKKDTADTHLNDTIEAFGTTDGSFQSNLDQAIALKSLKQRLNENSSRPQRKNKVAPTLTKQDIPVETPDEKEPSAPADANQDLPTVLQQKLRELDHEVQAYQRLSSQVKMEVASNRQEWQALKAAKENFEQHCEKETARMKQHMQQEHTRLEKEAIAHERQWKARLQAAHCTHEKNKETRSQVETLRAQIVKMQLEERQQRQKYKANTEVLRQRVKELETQLQEMREEVRYLEKVRLQHWSCGNKRLSSRGAIKKKGRRRDQHTPQNESSLPTICDKHDKLNGNVLPPATPADTILDQPQQDYDPNRYDPIRSPTTAQEKSEPFESSRSTTTASASASSTPTSEPSKGTKDSPEHCFFQNDVLRGDKHKKQIVHSDQTKEIVYPDGNRKRINADGSIHIQFINGDTKDLDPQSGKSIYYYAEAQTKLTTFADQTKVYEFPNHQIETNYPNGRTEIQFPDGIFKCIETDGMEVSTFPDGTQMIERPNGVREIKLTNGQLLRYDANGSMTWLDSTGNQVGVDREQEIQFGFQAGESQVGSQ</sequence>
<feature type="chain" id="PRO_5003261589" evidence="4">
    <location>
        <begin position="20"/>
        <end position="726"/>
    </location>
</feature>